<evidence type="ECO:0000313" key="4">
    <source>
        <dbReference type="EMBL" id="WLQ43827.1"/>
    </source>
</evidence>
<feature type="domain" description="DUF6286" evidence="3">
    <location>
        <begin position="118"/>
        <end position="222"/>
    </location>
</feature>
<evidence type="ECO:0000256" key="2">
    <source>
        <dbReference type="SAM" id="Phobius"/>
    </source>
</evidence>
<protein>
    <submittedName>
        <fullName evidence="4">DUF6286 domain-containing protein</fullName>
    </submittedName>
</protein>
<keyword evidence="2" id="KW-1133">Transmembrane helix</keyword>
<feature type="transmembrane region" description="Helical" evidence="2">
    <location>
        <begin position="107"/>
        <end position="129"/>
    </location>
</feature>
<proteinExistence type="predicted"/>
<name>A0ABY9ICD1_9ACTN</name>
<gene>
    <name evidence="4" type="ORF">P8A22_30250</name>
</gene>
<keyword evidence="2" id="KW-0812">Transmembrane</keyword>
<sequence length="228" mass="24718">MTEPQNPEHSTQRLPTVQPVEHGDVLELDQSASSAAYDPVPAKERGEGGGGRFWSARRVPAGILALVVLGGAGLLLYDVAAVRAGHPAMQWRRSLADELARRPLKDVWVLTGAAVATAIGLWLIVLALTPGLRDLLPMRRDHPGVRAALDRTAAATVLRDRAVEVSGVQSVRVRMRRSKVRVRAVSHFRELDDVRADLDTALSMGIGELGLSRPPRLSVHVRRPAKKG</sequence>
<feature type="compositionally biased region" description="Polar residues" evidence="1">
    <location>
        <begin position="1"/>
        <end position="15"/>
    </location>
</feature>
<organism evidence="4 5">
    <name type="scientific">Streptomyces laculatispora</name>
    <dbReference type="NCBI Taxonomy" id="887464"/>
    <lineage>
        <taxon>Bacteria</taxon>
        <taxon>Bacillati</taxon>
        <taxon>Actinomycetota</taxon>
        <taxon>Actinomycetes</taxon>
        <taxon>Kitasatosporales</taxon>
        <taxon>Streptomycetaceae</taxon>
        <taxon>Streptomyces</taxon>
    </lineage>
</organism>
<keyword evidence="2" id="KW-0472">Membrane</keyword>
<feature type="transmembrane region" description="Helical" evidence="2">
    <location>
        <begin position="59"/>
        <end position="77"/>
    </location>
</feature>
<evidence type="ECO:0000313" key="5">
    <source>
        <dbReference type="Proteomes" id="UP001229952"/>
    </source>
</evidence>
<evidence type="ECO:0000259" key="3">
    <source>
        <dbReference type="Pfam" id="PF19803"/>
    </source>
</evidence>
<feature type="region of interest" description="Disordered" evidence="1">
    <location>
        <begin position="1"/>
        <end position="23"/>
    </location>
</feature>
<reference evidence="4 5" key="1">
    <citation type="submission" date="2023-03" db="EMBL/GenBank/DDBJ databases">
        <title>Isolation and description of six Streptomyces strains from soil environments, able to metabolize different microbial glucans.</title>
        <authorList>
            <person name="Widen T."/>
            <person name="Larsbrink J."/>
        </authorList>
    </citation>
    <scope>NUCLEOTIDE SEQUENCE [LARGE SCALE GENOMIC DNA]</scope>
    <source>
        <strain evidence="4 5">Mut2</strain>
    </source>
</reference>
<evidence type="ECO:0000256" key="1">
    <source>
        <dbReference type="SAM" id="MobiDB-lite"/>
    </source>
</evidence>
<dbReference type="RefSeq" id="WP_306091265.1">
    <property type="nucleotide sequence ID" value="NZ_CP120992.1"/>
</dbReference>
<accession>A0ABY9ICD1</accession>
<dbReference type="Pfam" id="PF19803">
    <property type="entry name" value="DUF6286"/>
    <property type="match status" value="1"/>
</dbReference>
<dbReference type="EMBL" id="CP120992">
    <property type="protein sequence ID" value="WLQ43827.1"/>
    <property type="molecule type" value="Genomic_DNA"/>
</dbReference>
<dbReference type="InterPro" id="IPR046253">
    <property type="entry name" value="DUF6286"/>
</dbReference>
<keyword evidence="5" id="KW-1185">Reference proteome</keyword>
<dbReference type="Proteomes" id="UP001229952">
    <property type="component" value="Chromosome"/>
</dbReference>